<dbReference type="EMBL" id="JYDH01000139">
    <property type="protein sequence ID" value="KRY30543.1"/>
    <property type="molecule type" value="Genomic_DNA"/>
</dbReference>
<evidence type="ECO:0000313" key="1">
    <source>
        <dbReference type="EMBL" id="KRY30543.1"/>
    </source>
</evidence>
<protein>
    <submittedName>
        <fullName evidence="1">Uncharacterized protein</fullName>
    </submittedName>
</protein>
<comment type="caution">
    <text evidence="1">The sequence shown here is derived from an EMBL/GenBank/DDBJ whole genome shotgun (WGS) entry which is preliminary data.</text>
</comment>
<dbReference type="InParanoid" id="A0A0V1B0M4"/>
<proteinExistence type="predicted"/>
<organism evidence="1 2">
    <name type="scientific">Trichinella spiralis</name>
    <name type="common">Trichina worm</name>
    <dbReference type="NCBI Taxonomy" id="6334"/>
    <lineage>
        <taxon>Eukaryota</taxon>
        <taxon>Metazoa</taxon>
        <taxon>Ecdysozoa</taxon>
        <taxon>Nematoda</taxon>
        <taxon>Enoplea</taxon>
        <taxon>Dorylaimia</taxon>
        <taxon>Trichinellida</taxon>
        <taxon>Trichinellidae</taxon>
        <taxon>Trichinella</taxon>
    </lineage>
</organism>
<evidence type="ECO:0000313" key="2">
    <source>
        <dbReference type="Proteomes" id="UP000054776"/>
    </source>
</evidence>
<dbReference type="OrthoDB" id="10437131at2759"/>
<reference evidence="1 2" key="1">
    <citation type="submission" date="2015-01" db="EMBL/GenBank/DDBJ databases">
        <title>Evolution of Trichinella species and genotypes.</title>
        <authorList>
            <person name="Korhonen P.K."/>
            <person name="Edoardo P."/>
            <person name="Giuseppe L.R."/>
            <person name="Gasser R.B."/>
        </authorList>
    </citation>
    <scope>NUCLEOTIDE SEQUENCE [LARGE SCALE GENOMIC DNA]</scope>
    <source>
        <strain evidence="1">ISS3</strain>
    </source>
</reference>
<accession>A0A0V1B0M4</accession>
<name>A0A0V1B0M4_TRISP</name>
<keyword evidence="2" id="KW-1185">Reference proteome</keyword>
<dbReference type="Proteomes" id="UP000054776">
    <property type="component" value="Unassembled WGS sequence"/>
</dbReference>
<dbReference type="AlphaFoldDB" id="A0A0V1B0M4"/>
<gene>
    <name evidence="1" type="ORF">T01_5805</name>
</gene>
<sequence>MHKFNQADVTSDQLCSLTQSVHFEYDIEHRFDCLRFHLRMLLILFNRSNVILSVTTIGQCEKSSCCDHLDVLFCRLLAEMHIFLFHEQKQQKEIAASNK</sequence>